<keyword evidence="3" id="KW-1185">Reference proteome</keyword>
<evidence type="ECO:0000259" key="1">
    <source>
        <dbReference type="Pfam" id="PF05239"/>
    </source>
</evidence>
<dbReference type="Proteomes" id="UP000190092">
    <property type="component" value="Unassembled WGS sequence"/>
</dbReference>
<accession>A0A1T4T664</accession>
<dbReference type="RefSeq" id="WP_085937436.1">
    <property type="nucleotide sequence ID" value="NZ_FUWJ01000013.1"/>
</dbReference>
<dbReference type="STRING" id="225324.SAMN02745126_05700"/>
<organism evidence="2 3">
    <name type="scientific">Enhydrobacter aerosaccus</name>
    <dbReference type="NCBI Taxonomy" id="225324"/>
    <lineage>
        <taxon>Bacteria</taxon>
        <taxon>Pseudomonadati</taxon>
        <taxon>Pseudomonadota</taxon>
        <taxon>Alphaproteobacteria</taxon>
        <taxon>Hyphomicrobiales</taxon>
        <taxon>Enhydrobacter</taxon>
    </lineage>
</organism>
<evidence type="ECO:0000313" key="3">
    <source>
        <dbReference type="Proteomes" id="UP000190092"/>
    </source>
</evidence>
<reference evidence="3" key="1">
    <citation type="submission" date="2017-02" db="EMBL/GenBank/DDBJ databases">
        <authorList>
            <person name="Varghese N."/>
            <person name="Submissions S."/>
        </authorList>
    </citation>
    <scope>NUCLEOTIDE SEQUENCE [LARGE SCALE GENOMIC DNA]</scope>
    <source>
        <strain evidence="3">ATCC 27094</strain>
    </source>
</reference>
<gene>
    <name evidence="2" type="ORF">SAMN02745126_05700</name>
</gene>
<dbReference type="OrthoDB" id="8021018at2"/>
<dbReference type="Gene3D" id="2.30.30.240">
    <property type="entry name" value="PRC-barrel domain"/>
    <property type="match status" value="1"/>
</dbReference>
<evidence type="ECO:0000313" key="2">
    <source>
        <dbReference type="EMBL" id="SKA35648.1"/>
    </source>
</evidence>
<dbReference type="Pfam" id="PF05239">
    <property type="entry name" value="PRC"/>
    <property type="match status" value="1"/>
</dbReference>
<dbReference type="PANTHER" id="PTHR36505:SF1">
    <property type="entry name" value="BLR1072 PROTEIN"/>
    <property type="match status" value="1"/>
</dbReference>
<dbReference type="InterPro" id="IPR027275">
    <property type="entry name" value="PRC-brl_dom"/>
</dbReference>
<dbReference type="PANTHER" id="PTHR36505">
    <property type="entry name" value="BLR1072 PROTEIN"/>
    <property type="match status" value="1"/>
</dbReference>
<dbReference type="SUPFAM" id="SSF50346">
    <property type="entry name" value="PRC-barrel domain"/>
    <property type="match status" value="1"/>
</dbReference>
<name>A0A1T4T664_9HYPH</name>
<dbReference type="EMBL" id="FUWJ01000013">
    <property type="protein sequence ID" value="SKA35648.1"/>
    <property type="molecule type" value="Genomic_DNA"/>
</dbReference>
<dbReference type="InterPro" id="IPR011033">
    <property type="entry name" value="PRC_barrel-like_sf"/>
</dbReference>
<sequence>MTDVTKITSGSLIAADKVNGTDVYNPTGDKLGTVDDIMLDKKSGQAIYAVMSFGGFLGMGEKQYPLPWSALTYDETKGGFVVNVDKKRLENAPTIDEEDFVWTPDYGRSVDKYYGAPTYW</sequence>
<proteinExistence type="predicted"/>
<dbReference type="AlphaFoldDB" id="A0A1T4T664"/>
<feature type="domain" description="PRC-barrel" evidence="1">
    <location>
        <begin position="13"/>
        <end position="88"/>
    </location>
</feature>
<protein>
    <submittedName>
        <fullName evidence="2">PRC-barrel domain-containing protein</fullName>
    </submittedName>
</protein>